<evidence type="ECO:0000313" key="3">
    <source>
        <dbReference type="Proteomes" id="UP001526430"/>
    </source>
</evidence>
<reference evidence="2 3" key="1">
    <citation type="submission" date="2022-10" db="EMBL/GenBank/DDBJ databases">
        <title>Roseococcus glaciei nov., sp. nov., isolated from glacier.</title>
        <authorList>
            <person name="Liu Q."/>
            <person name="Xin Y.-H."/>
        </authorList>
    </citation>
    <scope>NUCLEOTIDE SEQUENCE [LARGE SCALE GENOMIC DNA]</scope>
    <source>
        <strain evidence="2 3">MDT2-1-1</strain>
    </source>
</reference>
<feature type="transmembrane region" description="Helical" evidence="1">
    <location>
        <begin position="121"/>
        <end position="142"/>
    </location>
</feature>
<evidence type="ECO:0000256" key="1">
    <source>
        <dbReference type="SAM" id="Phobius"/>
    </source>
</evidence>
<accession>A0ABT3NRL6</accession>
<gene>
    <name evidence="2" type="ORF">OF850_04100</name>
</gene>
<evidence type="ECO:0000313" key="2">
    <source>
        <dbReference type="EMBL" id="MCW8084799.1"/>
    </source>
</evidence>
<proteinExistence type="predicted"/>
<organism evidence="2 3">
    <name type="scientific">Sabulicella glaciei</name>
    <dbReference type="NCBI Taxonomy" id="2984948"/>
    <lineage>
        <taxon>Bacteria</taxon>
        <taxon>Pseudomonadati</taxon>
        <taxon>Pseudomonadota</taxon>
        <taxon>Alphaproteobacteria</taxon>
        <taxon>Acetobacterales</taxon>
        <taxon>Acetobacteraceae</taxon>
        <taxon>Sabulicella</taxon>
    </lineage>
</organism>
<dbReference type="EMBL" id="JAPFQI010000001">
    <property type="protein sequence ID" value="MCW8084799.1"/>
    <property type="molecule type" value="Genomic_DNA"/>
</dbReference>
<keyword evidence="1" id="KW-0472">Membrane</keyword>
<name>A0ABT3NRL6_9PROT</name>
<dbReference type="RefSeq" id="WP_301588864.1">
    <property type="nucleotide sequence ID" value="NZ_JAPFQI010000001.1"/>
</dbReference>
<protein>
    <submittedName>
        <fullName evidence="2">Uncharacterized protein</fullName>
    </submittedName>
</protein>
<keyword evidence="1" id="KW-1133">Transmembrane helix</keyword>
<keyword evidence="1" id="KW-0812">Transmembrane</keyword>
<sequence>MAKTEMWLDMETITIRPPMRKGIRHAAQGRNVWSCGAEWVEEADDAAHQAAPSQSYVCCESSIPAKNASIVKSELHNLAVHGKDAAGGDRRMSEGMQRVEHKLISPSAHAEVAGAGWPERLPWPVAVLFIFTLGIALWWGVFRLTSALLA</sequence>
<dbReference type="Proteomes" id="UP001526430">
    <property type="component" value="Unassembled WGS sequence"/>
</dbReference>
<comment type="caution">
    <text evidence="2">The sequence shown here is derived from an EMBL/GenBank/DDBJ whole genome shotgun (WGS) entry which is preliminary data.</text>
</comment>
<keyword evidence="3" id="KW-1185">Reference proteome</keyword>